<feature type="transmembrane region" description="Helical" evidence="1">
    <location>
        <begin position="108"/>
        <end position="130"/>
    </location>
</feature>
<evidence type="ECO:0000313" key="2">
    <source>
        <dbReference type="EMBL" id="ORX51207.1"/>
    </source>
</evidence>
<keyword evidence="1" id="KW-0472">Membrane</keyword>
<dbReference type="EMBL" id="MCGT01000021">
    <property type="protein sequence ID" value="ORX51207.1"/>
    <property type="molecule type" value="Genomic_DNA"/>
</dbReference>
<comment type="caution">
    <text evidence="2">The sequence shown here is derived from an EMBL/GenBank/DDBJ whole genome shotgun (WGS) entry which is preliminary data.</text>
</comment>
<dbReference type="Proteomes" id="UP000242146">
    <property type="component" value="Unassembled WGS sequence"/>
</dbReference>
<accession>A0A1X2GDE3</accession>
<sequence>MGTDDTQWTDLFDLLTDSSEEEEWTTIEKTKAIEERHRDSESEQSSLESLVSQFVWQIQQTRDDSPWSLKRDHSPISARMANAKGNVAPKGSKLDLLNRVMSINALDVVACIVSSVFILHSFCSILLTFFSVREIVINH</sequence>
<protein>
    <submittedName>
        <fullName evidence="2">Uncharacterized protein</fullName>
    </submittedName>
</protein>
<name>A0A1X2GDE3_9FUNG</name>
<keyword evidence="3" id="KW-1185">Reference proteome</keyword>
<dbReference type="AlphaFoldDB" id="A0A1X2GDE3"/>
<gene>
    <name evidence="2" type="ORF">DM01DRAFT_1337274</name>
</gene>
<evidence type="ECO:0000256" key="1">
    <source>
        <dbReference type="SAM" id="Phobius"/>
    </source>
</evidence>
<keyword evidence="1" id="KW-0812">Transmembrane</keyword>
<evidence type="ECO:0000313" key="3">
    <source>
        <dbReference type="Proteomes" id="UP000242146"/>
    </source>
</evidence>
<keyword evidence="1" id="KW-1133">Transmembrane helix</keyword>
<proteinExistence type="predicted"/>
<organism evidence="2 3">
    <name type="scientific">Hesseltinella vesiculosa</name>
    <dbReference type="NCBI Taxonomy" id="101127"/>
    <lineage>
        <taxon>Eukaryota</taxon>
        <taxon>Fungi</taxon>
        <taxon>Fungi incertae sedis</taxon>
        <taxon>Mucoromycota</taxon>
        <taxon>Mucoromycotina</taxon>
        <taxon>Mucoromycetes</taxon>
        <taxon>Mucorales</taxon>
        <taxon>Cunninghamellaceae</taxon>
        <taxon>Hesseltinella</taxon>
    </lineage>
</organism>
<reference evidence="2 3" key="1">
    <citation type="submission" date="2016-07" db="EMBL/GenBank/DDBJ databases">
        <title>Pervasive Adenine N6-methylation of Active Genes in Fungi.</title>
        <authorList>
            <consortium name="DOE Joint Genome Institute"/>
            <person name="Mondo S.J."/>
            <person name="Dannebaum R.O."/>
            <person name="Kuo R.C."/>
            <person name="Labutti K."/>
            <person name="Haridas S."/>
            <person name="Kuo A."/>
            <person name="Salamov A."/>
            <person name="Ahrendt S.R."/>
            <person name="Lipzen A."/>
            <person name="Sullivan W."/>
            <person name="Andreopoulos W.B."/>
            <person name="Clum A."/>
            <person name="Lindquist E."/>
            <person name="Daum C."/>
            <person name="Ramamoorthy G.K."/>
            <person name="Gryganskyi A."/>
            <person name="Culley D."/>
            <person name="Magnuson J.K."/>
            <person name="James T.Y."/>
            <person name="O'Malley M.A."/>
            <person name="Stajich J.E."/>
            <person name="Spatafora J.W."/>
            <person name="Visel A."/>
            <person name="Grigoriev I.V."/>
        </authorList>
    </citation>
    <scope>NUCLEOTIDE SEQUENCE [LARGE SCALE GENOMIC DNA]</scope>
    <source>
        <strain evidence="2 3">NRRL 3301</strain>
    </source>
</reference>